<reference evidence="3" key="2">
    <citation type="journal article" date="2024" name="Plant">
        <title>Genomic evolution and insights into agronomic trait innovations of Sesamum species.</title>
        <authorList>
            <person name="Miao H."/>
            <person name="Wang L."/>
            <person name="Qu L."/>
            <person name="Liu H."/>
            <person name="Sun Y."/>
            <person name="Le M."/>
            <person name="Wang Q."/>
            <person name="Wei S."/>
            <person name="Zheng Y."/>
            <person name="Lin W."/>
            <person name="Duan Y."/>
            <person name="Cao H."/>
            <person name="Xiong S."/>
            <person name="Wang X."/>
            <person name="Wei L."/>
            <person name="Li C."/>
            <person name="Ma Q."/>
            <person name="Ju M."/>
            <person name="Zhao R."/>
            <person name="Li G."/>
            <person name="Mu C."/>
            <person name="Tian Q."/>
            <person name="Mei H."/>
            <person name="Zhang T."/>
            <person name="Gao T."/>
            <person name="Zhang H."/>
        </authorList>
    </citation>
    <scope>NUCLEOTIDE SEQUENCE</scope>
    <source>
        <strain evidence="3">KEN1</strain>
    </source>
</reference>
<accession>A0AAW2UX12</accession>
<dbReference type="AlphaFoldDB" id="A0AAW2UX12"/>
<protein>
    <recommendedName>
        <fullName evidence="2">DUF4283 domain-containing protein</fullName>
    </recommendedName>
</protein>
<evidence type="ECO:0000259" key="2">
    <source>
        <dbReference type="Pfam" id="PF14111"/>
    </source>
</evidence>
<sequence length="1049" mass="116699">MLVLGERGLSLFDLLLGKIGTYVVTGVLINLILRPMKGGLDNDLINNLTIYWYKPKKFLIEKVLKLPGLAPAPLPIRGSLDRIVMNARIAKRVGAKQGMLPANVLLHQAEPQPVAVEIEAARDDTHTAARSREYTPGPRSASRSLNIQEIEVGVTSAPGEPKKAKKRKRKYKYHSKSSRSSKSSKCKSHLKRWETLDAANRAEEEQNSSTLKEQEGCWQETRVVLAQIAHTTVEEHLAHALSQHGLSHDYSLFYTHYTSTHTNPTSSHALTAIDDNDEDGKHGAGDKVEGGTLTTLAEDSHVESSTDPDQNLDARIQSEFNFPEFLLLANRVIDDGDASAMAALHAIQAKWKAKFGSPVENPPWKHATEAALSAVTALDGSTTRVSALHKETTPRVSSPPPTAATTSPFTPTTSPIRSEDMNDAAPVNRGSPSMKPGLTTVDLNHVHTTGLLYTLAFNNSSRKTLSFIPPALQNGEVIVRSFMDIIREGSRRWVNTAVGYFLGKKPYFHHLHDYVHSVWPMVQSVTATTSGFYFFQFKTEAAMEEVIEGGPWLFQGQPIVLQRWEPSMALRKLKHTQVPVWIKLRHLPVELWTVDGLSTIASGIGKPLYPDAVIMACTRLDFARVCIMLDVTSKLPKHLVVMVPKEDGTESPCKIDVEYEWLPLKCTTCHSLGHPSRACPTTKQPTKTPVSVYVPRPKEGMPTNLQYSHPRKSMLGKEIVVHNTFEALSSYANDDDVSRGPNACSPVHVPHDPLATWNVRGLNRRDHQLACIHCRVHAKRAHEVALVTIVYDFNEVIPRCTLWAQLALLMEEVGDEPWLVLGDFNLVINLSEVCGTSGDISMAMNDFRSCLLDTGLLLVPIQGAVFMWHNCSEGSRSLSKRLDRMLANDRWLARWPDTICLSSTPRTSDHSPLVLSGYSHRRGGGLFRFDKFLARNPGFLALVEGTWRHNIHGTPMYSITRKLKLLKPLFRACRKNKGDLSANVAQAKAFLVTVQTLLLEHRHNELLIHLDRVVRLVLLKASKLEQAMLQQRAKIQWLKGGISVPESSS</sequence>
<dbReference type="SUPFAM" id="SSF56219">
    <property type="entry name" value="DNase I-like"/>
    <property type="match status" value="1"/>
</dbReference>
<dbReference type="EMBL" id="JACGWN010000011">
    <property type="protein sequence ID" value="KAL0420810.1"/>
    <property type="molecule type" value="Genomic_DNA"/>
</dbReference>
<dbReference type="PANTHER" id="PTHR31286:SF165">
    <property type="entry name" value="DUF4283 DOMAIN-CONTAINING PROTEIN"/>
    <property type="match status" value="1"/>
</dbReference>
<comment type="caution">
    <text evidence="3">The sequence shown here is derived from an EMBL/GenBank/DDBJ whole genome shotgun (WGS) entry which is preliminary data.</text>
</comment>
<evidence type="ECO:0000256" key="1">
    <source>
        <dbReference type="SAM" id="MobiDB-lite"/>
    </source>
</evidence>
<name>A0AAW2UX12_9LAMI</name>
<feature type="compositionally biased region" description="Low complexity" evidence="1">
    <location>
        <begin position="403"/>
        <end position="415"/>
    </location>
</feature>
<feature type="region of interest" description="Disordered" evidence="1">
    <location>
        <begin position="123"/>
        <end position="190"/>
    </location>
</feature>
<evidence type="ECO:0000313" key="3">
    <source>
        <dbReference type="EMBL" id="KAL0420810.1"/>
    </source>
</evidence>
<feature type="compositionally biased region" description="Basic residues" evidence="1">
    <location>
        <begin position="163"/>
        <end position="190"/>
    </location>
</feature>
<dbReference type="PANTHER" id="PTHR31286">
    <property type="entry name" value="GLYCINE-RICH CELL WALL STRUCTURAL PROTEIN 1.8-LIKE"/>
    <property type="match status" value="1"/>
</dbReference>
<dbReference type="Pfam" id="PF14111">
    <property type="entry name" value="DUF4283"/>
    <property type="match status" value="1"/>
</dbReference>
<reference evidence="3" key="1">
    <citation type="submission" date="2020-06" db="EMBL/GenBank/DDBJ databases">
        <authorList>
            <person name="Li T."/>
            <person name="Hu X."/>
            <person name="Zhang T."/>
            <person name="Song X."/>
            <person name="Zhang H."/>
            <person name="Dai N."/>
            <person name="Sheng W."/>
            <person name="Hou X."/>
            <person name="Wei L."/>
        </authorList>
    </citation>
    <scope>NUCLEOTIDE SEQUENCE</scope>
    <source>
        <strain evidence="3">KEN1</strain>
        <tissue evidence="3">Leaf</tissue>
    </source>
</reference>
<dbReference type="InterPro" id="IPR040256">
    <property type="entry name" value="At4g02000-like"/>
</dbReference>
<gene>
    <name evidence="3" type="ORF">Slati_3103900</name>
</gene>
<dbReference type="Gene3D" id="3.60.10.10">
    <property type="entry name" value="Endonuclease/exonuclease/phosphatase"/>
    <property type="match status" value="1"/>
</dbReference>
<feature type="compositionally biased region" description="Basic and acidic residues" evidence="1">
    <location>
        <begin position="123"/>
        <end position="133"/>
    </location>
</feature>
<dbReference type="InterPro" id="IPR025558">
    <property type="entry name" value="DUF4283"/>
</dbReference>
<dbReference type="InterPro" id="IPR036691">
    <property type="entry name" value="Endo/exonu/phosph_ase_sf"/>
</dbReference>
<feature type="region of interest" description="Disordered" evidence="1">
    <location>
        <begin position="389"/>
        <end position="421"/>
    </location>
</feature>
<organism evidence="3">
    <name type="scientific">Sesamum latifolium</name>
    <dbReference type="NCBI Taxonomy" id="2727402"/>
    <lineage>
        <taxon>Eukaryota</taxon>
        <taxon>Viridiplantae</taxon>
        <taxon>Streptophyta</taxon>
        <taxon>Embryophyta</taxon>
        <taxon>Tracheophyta</taxon>
        <taxon>Spermatophyta</taxon>
        <taxon>Magnoliopsida</taxon>
        <taxon>eudicotyledons</taxon>
        <taxon>Gunneridae</taxon>
        <taxon>Pentapetalae</taxon>
        <taxon>asterids</taxon>
        <taxon>lamiids</taxon>
        <taxon>Lamiales</taxon>
        <taxon>Pedaliaceae</taxon>
        <taxon>Sesamum</taxon>
    </lineage>
</organism>
<feature type="domain" description="DUF4283" evidence="2">
    <location>
        <begin position="492"/>
        <end position="568"/>
    </location>
</feature>
<proteinExistence type="predicted"/>